<dbReference type="PANTHER" id="PTHR33710">
    <property type="entry name" value="BNAC02G09200D PROTEIN"/>
    <property type="match status" value="1"/>
</dbReference>
<evidence type="ECO:0008006" key="3">
    <source>
        <dbReference type="Google" id="ProtNLM"/>
    </source>
</evidence>
<gene>
    <name evidence="1" type="ORF">CFOL_v3_22068</name>
</gene>
<keyword evidence="2" id="KW-1185">Reference proteome</keyword>
<organism evidence="1 2">
    <name type="scientific">Cephalotus follicularis</name>
    <name type="common">Albany pitcher plant</name>
    <dbReference type="NCBI Taxonomy" id="3775"/>
    <lineage>
        <taxon>Eukaryota</taxon>
        <taxon>Viridiplantae</taxon>
        <taxon>Streptophyta</taxon>
        <taxon>Embryophyta</taxon>
        <taxon>Tracheophyta</taxon>
        <taxon>Spermatophyta</taxon>
        <taxon>Magnoliopsida</taxon>
        <taxon>eudicotyledons</taxon>
        <taxon>Gunneridae</taxon>
        <taxon>Pentapetalae</taxon>
        <taxon>rosids</taxon>
        <taxon>fabids</taxon>
        <taxon>Oxalidales</taxon>
        <taxon>Cephalotaceae</taxon>
        <taxon>Cephalotus</taxon>
    </lineage>
</organism>
<evidence type="ECO:0000313" key="1">
    <source>
        <dbReference type="EMBL" id="GAV78603.1"/>
    </source>
</evidence>
<dbReference type="InterPro" id="IPR036691">
    <property type="entry name" value="Endo/exonu/phosph_ase_sf"/>
</dbReference>
<name>A0A1Q3CES7_CEPFO</name>
<dbReference type="PANTHER" id="PTHR33710:SF62">
    <property type="entry name" value="DUF4283 DOMAIN PROTEIN"/>
    <property type="match status" value="1"/>
</dbReference>
<dbReference type="EMBL" id="BDDD01001832">
    <property type="protein sequence ID" value="GAV78603.1"/>
    <property type="molecule type" value="Genomic_DNA"/>
</dbReference>
<dbReference type="OrthoDB" id="1748181at2759"/>
<protein>
    <recommendedName>
        <fullName evidence="3">Exo_endo_phos domain-containing protein</fullName>
    </recommendedName>
</protein>
<evidence type="ECO:0000313" key="2">
    <source>
        <dbReference type="Proteomes" id="UP000187406"/>
    </source>
</evidence>
<reference evidence="2" key="1">
    <citation type="submission" date="2016-04" db="EMBL/GenBank/DDBJ databases">
        <title>Cephalotus genome sequencing.</title>
        <authorList>
            <person name="Fukushima K."/>
            <person name="Hasebe M."/>
            <person name="Fang X."/>
        </authorList>
    </citation>
    <scope>NUCLEOTIDE SEQUENCE [LARGE SCALE GENOMIC DNA]</scope>
    <source>
        <strain evidence="2">cv. St1</strain>
    </source>
</reference>
<dbReference type="AlphaFoldDB" id="A0A1Q3CES7"/>
<feature type="non-terminal residue" evidence="1">
    <location>
        <position position="1"/>
    </location>
</feature>
<dbReference type="Proteomes" id="UP000187406">
    <property type="component" value="Unassembled WGS sequence"/>
</dbReference>
<sequence length="130" mass="15013">HGKAISLGDFNEILTRSEKEGGVTKSERQINEFKHTLNDCMLRDLRYRGCPFTWCNGRTGVERILCQLDRCTGTTEWLSLFPHAIVRHEISGVSDNCPMRPSLLGRPDQEHKRRKVKKLEAMWVKDAKCE</sequence>
<dbReference type="InParanoid" id="A0A1Q3CES7"/>
<comment type="caution">
    <text evidence="1">The sequence shown here is derived from an EMBL/GenBank/DDBJ whole genome shotgun (WGS) entry which is preliminary data.</text>
</comment>
<accession>A0A1Q3CES7</accession>
<proteinExistence type="predicted"/>
<dbReference type="Gene3D" id="3.60.10.10">
    <property type="entry name" value="Endonuclease/exonuclease/phosphatase"/>
    <property type="match status" value="1"/>
</dbReference>
<dbReference type="SUPFAM" id="SSF56219">
    <property type="entry name" value="DNase I-like"/>
    <property type="match status" value="1"/>
</dbReference>